<dbReference type="KEGG" id="paca:ID47_05665"/>
<evidence type="ECO:0000313" key="2">
    <source>
        <dbReference type="Proteomes" id="UP000028926"/>
    </source>
</evidence>
<dbReference type="EMBL" id="CP008941">
    <property type="protein sequence ID" value="AIK96330.1"/>
    <property type="molecule type" value="Genomic_DNA"/>
</dbReference>
<gene>
    <name evidence="1" type="ORF">ID47_05665</name>
</gene>
<proteinExistence type="predicted"/>
<reference evidence="1 2" key="1">
    <citation type="submission" date="2014-07" db="EMBL/GenBank/DDBJ databases">
        <title>Comparative genomic insights into amoeba endosymbionts belonging to the families of Holosporaceae and Candidatus Midichloriaceae within Rickettsiales.</title>
        <authorList>
            <person name="Wang Z."/>
            <person name="Wu M."/>
        </authorList>
    </citation>
    <scope>NUCLEOTIDE SEQUENCE [LARGE SCALE GENOMIC DNA]</scope>
    <source>
        <strain evidence="1">PRA3</strain>
    </source>
</reference>
<name>A0A077B053_9PROT</name>
<accession>A0A077B053</accession>
<dbReference type="Proteomes" id="UP000028926">
    <property type="component" value="Chromosome"/>
</dbReference>
<evidence type="ECO:0000313" key="1">
    <source>
        <dbReference type="EMBL" id="AIK96330.1"/>
    </source>
</evidence>
<keyword evidence="2" id="KW-1185">Reference proteome</keyword>
<organism evidence="1 2">
    <name type="scientific">Candidatus Odyssella acanthamoebae</name>
    <dbReference type="NCBI Taxonomy" id="91604"/>
    <lineage>
        <taxon>Bacteria</taxon>
        <taxon>Pseudomonadati</taxon>
        <taxon>Pseudomonadota</taxon>
        <taxon>Alphaproteobacteria</taxon>
        <taxon>Holosporales</taxon>
        <taxon>Candidatus Paracaedibacteraceae</taxon>
        <taxon>Candidatus Odyssella</taxon>
    </lineage>
</organism>
<sequence length="71" mass="7140">MINNAGTLLECGLNLTFNSVNGSIINNDGNITIKGIWNSAGMVTGSGIITNNGTFTTTGALPGDIINNGGV</sequence>
<dbReference type="HOGENOM" id="CLU_2732540_0_0_5"/>
<protein>
    <submittedName>
        <fullName evidence="1">Uncharacterized protein</fullName>
    </submittedName>
</protein>
<dbReference type="AlphaFoldDB" id="A0A077B053"/>